<evidence type="ECO:0000313" key="1">
    <source>
        <dbReference type="EMBL" id="OWY96340.1"/>
    </source>
</evidence>
<dbReference type="OrthoDB" id="114078at2759"/>
<dbReference type="PANTHER" id="PTHR13510">
    <property type="entry name" value="FYVE-FINGER-CONTAINING RAB5 EFFECTOR PROTEIN RABENOSYN-5-RELATED"/>
    <property type="match status" value="1"/>
</dbReference>
<evidence type="ECO:0008006" key="3">
    <source>
        <dbReference type="Google" id="ProtNLM"/>
    </source>
</evidence>
<dbReference type="PANTHER" id="PTHR13510:SF44">
    <property type="entry name" value="RABENOSYN-5"/>
    <property type="match status" value="1"/>
</dbReference>
<gene>
    <name evidence="1" type="ORF">PHMEG_00033415</name>
</gene>
<protein>
    <recommendedName>
        <fullName evidence="3">FYVE-type domain-containing protein</fullName>
    </recommendedName>
</protein>
<dbReference type="InterPro" id="IPR052727">
    <property type="entry name" value="Rab4/Rab5_effector"/>
</dbReference>
<dbReference type="EMBL" id="NBNE01011772">
    <property type="protein sequence ID" value="OWY96340.1"/>
    <property type="molecule type" value="Genomic_DNA"/>
</dbReference>
<dbReference type="Proteomes" id="UP000198211">
    <property type="component" value="Unassembled WGS sequence"/>
</dbReference>
<dbReference type="InterPro" id="IPR023393">
    <property type="entry name" value="START-like_dom_sf"/>
</dbReference>
<organism evidence="1 2">
    <name type="scientific">Phytophthora megakarya</name>
    <dbReference type="NCBI Taxonomy" id="4795"/>
    <lineage>
        <taxon>Eukaryota</taxon>
        <taxon>Sar</taxon>
        <taxon>Stramenopiles</taxon>
        <taxon>Oomycota</taxon>
        <taxon>Peronosporomycetes</taxon>
        <taxon>Peronosporales</taxon>
        <taxon>Peronosporaceae</taxon>
        <taxon>Phytophthora</taxon>
    </lineage>
</organism>
<evidence type="ECO:0000313" key="2">
    <source>
        <dbReference type="Proteomes" id="UP000198211"/>
    </source>
</evidence>
<keyword evidence="2" id="KW-1185">Reference proteome</keyword>
<reference evidence="2" key="1">
    <citation type="submission" date="2017-03" db="EMBL/GenBank/DDBJ databases">
        <title>Phytopthora megakarya and P. palmivora, two closely related causual agents of cacao black pod achieved similar genome size and gene model numbers by different mechanisms.</title>
        <authorList>
            <person name="Ali S."/>
            <person name="Shao J."/>
            <person name="Larry D.J."/>
            <person name="Kronmiller B."/>
            <person name="Shen D."/>
            <person name="Strem M.D."/>
            <person name="Melnick R.L."/>
            <person name="Guiltinan M.J."/>
            <person name="Tyler B.M."/>
            <person name="Meinhardt L.W."/>
            <person name="Bailey B.A."/>
        </authorList>
    </citation>
    <scope>NUCLEOTIDE SEQUENCE [LARGE SCALE GENOMIC DNA]</scope>
    <source>
        <strain evidence="2">zdho120</strain>
    </source>
</reference>
<dbReference type="Gene3D" id="3.30.530.20">
    <property type="match status" value="1"/>
</dbReference>
<name>A0A225UTE6_9STRA</name>
<comment type="caution">
    <text evidence="1">The sequence shown here is derived from an EMBL/GenBank/DDBJ whole genome shotgun (WGS) entry which is preliminary data.</text>
</comment>
<dbReference type="AlphaFoldDB" id="A0A225UTE6"/>
<sequence length="337" mass="38127">MENALSETYPSVTFLEADSEDELEHEFSYVDVLEQNVLEKTRPEHVPMVFCTGVVPGSVEDGALGFLADTEERSRMRNFSVKEVVVDDVRILARIQGPTQDDPFRFLGVKWCCHSNSGPAGRFIKPRDYLILESTGMAFDSEGTRFSYVLSHSIVLDEVPDFRKFGNVRMTFSACHIMRPHSTGAIEIFCRGYMDTGGSFSERLCTYMFCDGLMTVPQTVEDAYTKKLMWLFQAKKRADKSHVLASLQISSSCPCCREKLHTGFAKLLDGNSMCLMCRKTMCRKCTVKKTLPMAVAGPKLLTRKTMEFCLSCYLEAKTLSAWHVAIETLSRTRTEYM</sequence>
<accession>A0A225UTE6</accession>
<proteinExistence type="predicted"/>